<feature type="compositionally biased region" description="Basic residues" evidence="1">
    <location>
        <begin position="1"/>
        <end position="14"/>
    </location>
</feature>
<organism evidence="2 3">
    <name type="scientific">Mucuna pruriens</name>
    <name type="common">Velvet bean</name>
    <name type="synonym">Dolichos pruriens</name>
    <dbReference type="NCBI Taxonomy" id="157652"/>
    <lineage>
        <taxon>Eukaryota</taxon>
        <taxon>Viridiplantae</taxon>
        <taxon>Streptophyta</taxon>
        <taxon>Embryophyta</taxon>
        <taxon>Tracheophyta</taxon>
        <taxon>Spermatophyta</taxon>
        <taxon>Magnoliopsida</taxon>
        <taxon>eudicotyledons</taxon>
        <taxon>Gunneridae</taxon>
        <taxon>Pentapetalae</taxon>
        <taxon>rosids</taxon>
        <taxon>fabids</taxon>
        <taxon>Fabales</taxon>
        <taxon>Fabaceae</taxon>
        <taxon>Papilionoideae</taxon>
        <taxon>50 kb inversion clade</taxon>
        <taxon>NPAAA clade</taxon>
        <taxon>indigoferoid/millettioid clade</taxon>
        <taxon>Phaseoleae</taxon>
        <taxon>Mucuna</taxon>
    </lineage>
</organism>
<feature type="region of interest" description="Disordered" evidence="1">
    <location>
        <begin position="1"/>
        <end position="21"/>
    </location>
</feature>
<evidence type="ECO:0000256" key="1">
    <source>
        <dbReference type="SAM" id="MobiDB-lite"/>
    </source>
</evidence>
<accession>A0A371HVD7</accession>
<reference evidence="2" key="1">
    <citation type="submission" date="2018-05" db="EMBL/GenBank/DDBJ databases">
        <title>Draft genome of Mucuna pruriens seed.</title>
        <authorList>
            <person name="Nnadi N.E."/>
            <person name="Vos R."/>
            <person name="Hasami M.H."/>
            <person name="Devisetty U.K."/>
            <person name="Aguiy J.C."/>
        </authorList>
    </citation>
    <scope>NUCLEOTIDE SEQUENCE [LARGE SCALE GENOMIC DNA]</scope>
    <source>
        <strain evidence="2">JCA_2017</strain>
    </source>
</reference>
<gene>
    <name evidence="2" type="ORF">CR513_09240</name>
</gene>
<dbReference type="Proteomes" id="UP000257109">
    <property type="component" value="Unassembled WGS sequence"/>
</dbReference>
<evidence type="ECO:0000313" key="3">
    <source>
        <dbReference type="Proteomes" id="UP000257109"/>
    </source>
</evidence>
<proteinExistence type="predicted"/>
<protein>
    <submittedName>
        <fullName evidence="2">Uncharacterized protein</fullName>
    </submittedName>
</protein>
<name>A0A371HVD7_MUCPR</name>
<dbReference type="AlphaFoldDB" id="A0A371HVD7"/>
<keyword evidence="3" id="KW-1185">Reference proteome</keyword>
<comment type="caution">
    <text evidence="2">The sequence shown here is derived from an EMBL/GenBank/DDBJ whole genome shotgun (WGS) entry which is preliminary data.</text>
</comment>
<evidence type="ECO:0000313" key="2">
    <source>
        <dbReference type="EMBL" id="RDY06732.1"/>
    </source>
</evidence>
<dbReference type="EMBL" id="QJKJ01001628">
    <property type="protein sequence ID" value="RDY06732.1"/>
    <property type="molecule type" value="Genomic_DNA"/>
</dbReference>
<sequence length="77" mass="8994">MNNKQKNKKSKKVIPQHPYGTRSKTRVMAILEDDVEQKHKELREEVTLMKAQIGQMMQLLQSMEAGMHQDDISPWTT</sequence>
<feature type="non-terminal residue" evidence="2">
    <location>
        <position position="1"/>
    </location>
</feature>